<dbReference type="AlphaFoldDB" id="A0A2H0KB74"/>
<dbReference type="PIRSF" id="PIRSF000114">
    <property type="entry name" value="Glycerol-3-P_dh"/>
    <property type="match status" value="1"/>
</dbReference>
<evidence type="ECO:0000256" key="4">
    <source>
        <dbReference type="ARBA" id="ARBA00023098"/>
    </source>
</evidence>
<feature type="binding site" evidence="7">
    <location>
        <position position="145"/>
    </location>
    <ligand>
        <name>NADPH</name>
        <dbReference type="ChEBI" id="CHEBI:57783"/>
    </ligand>
</feature>
<evidence type="ECO:0000256" key="3">
    <source>
        <dbReference type="ARBA" id="ARBA00023002"/>
    </source>
</evidence>
<dbReference type="Gene3D" id="1.10.1040.10">
    <property type="entry name" value="N-(1-d-carboxylethyl)-l-norvaline Dehydrogenase, domain 2"/>
    <property type="match status" value="1"/>
</dbReference>
<dbReference type="PANTHER" id="PTHR11728:SF1">
    <property type="entry name" value="GLYCEROL-3-PHOSPHATE DEHYDROGENASE [NAD(+)] 2, CHLOROPLASTIC"/>
    <property type="match status" value="1"/>
</dbReference>
<feature type="binding site" evidence="7">
    <location>
        <position position="261"/>
    </location>
    <ligand>
        <name>sn-glycerol 3-phosphate</name>
        <dbReference type="ChEBI" id="CHEBI:57597"/>
    </ligand>
</feature>
<organism evidence="15 16">
    <name type="scientific">Candidatus Taylorbacteria bacterium CG11_big_fil_rev_8_21_14_0_20_46_11</name>
    <dbReference type="NCBI Taxonomy" id="1975025"/>
    <lineage>
        <taxon>Bacteria</taxon>
        <taxon>Candidatus Tayloriibacteriota</taxon>
    </lineage>
</organism>
<feature type="binding site" evidence="10">
    <location>
        <position position="145"/>
    </location>
    <ligand>
        <name>NAD(+)</name>
        <dbReference type="ChEBI" id="CHEBI:57540"/>
    </ligand>
</feature>
<dbReference type="InterPro" id="IPR036291">
    <property type="entry name" value="NAD(P)-bd_dom_sf"/>
</dbReference>
<protein>
    <recommendedName>
        <fullName evidence="7">Glycerol-3-phosphate dehydrogenase [NAD(P)+]</fullName>
        <ecNumber evidence="7">1.1.1.94</ecNumber>
    </recommendedName>
    <alternativeName>
        <fullName evidence="7">NAD(P)(+)-dependent glycerol-3-phosphate dehydrogenase</fullName>
    </alternativeName>
    <alternativeName>
        <fullName evidence="7">NAD(P)H-dependent dihydroxyacetone-phosphate reductase</fullName>
    </alternativeName>
</protein>
<reference evidence="15 16" key="1">
    <citation type="submission" date="2017-09" db="EMBL/GenBank/DDBJ databases">
        <title>Depth-based differentiation of microbial function through sediment-hosted aquifers and enrichment of novel symbionts in the deep terrestrial subsurface.</title>
        <authorList>
            <person name="Probst A.J."/>
            <person name="Ladd B."/>
            <person name="Jarett J.K."/>
            <person name="Geller-Mcgrath D.E."/>
            <person name="Sieber C.M."/>
            <person name="Emerson J.B."/>
            <person name="Anantharaman K."/>
            <person name="Thomas B.C."/>
            <person name="Malmstrom R."/>
            <person name="Stieglmeier M."/>
            <person name="Klingl A."/>
            <person name="Woyke T."/>
            <person name="Ryan C.M."/>
            <person name="Banfield J.F."/>
        </authorList>
    </citation>
    <scope>NUCLEOTIDE SEQUENCE [LARGE SCALE GENOMIC DNA]</scope>
    <source>
        <strain evidence="15">CG11_big_fil_rev_8_21_14_0_20_46_11</strain>
    </source>
</reference>
<keyword evidence="7" id="KW-0521">NADP</keyword>
<dbReference type="PRINTS" id="PR00077">
    <property type="entry name" value="GPDHDRGNASE"/>
</dbReference>
<dbReference type="GO" id="GO:0046168">
    <property type="term" value="P:glycerol-3-phosphate catabolic process"/>
    <property type="evidence" value="ECO:0007669"/>
    <property type="project" value="InterPro"/>
</dbReference>
<dbReference type="InterPro" id="IPR006168">
    <property type="entry name" value="G3P_DH_NAD-dep"/>
</dbReference>
<feature type="binding site" evidence="10">
    <location>
        <position position="261"/>
    </location>
    <ligand>
        <name>NAD(+)</name>
        <dbReference type="ChEBI" id="CHEBI:57540"/>
    </ligand>
</feature>
<dbReference type="Pfam" id="PF01210">
    <property type="entry name" value="NAD_Gly3P_dh_N"/>
    <property type="match status" value="1"/>
</dbReference>
<keyword evidence="6 7" id="KW-1208">Phospholipid metabolism</keyword>
<dbReference type="Gene3D" id="3.40.50.720">
    <property type="entry name" value="NAD(P)-binding Rossmann-like Domain"/>
    <property type="match status" value="1"/>
</dbReference>
<evidence type="ECO:0000256" key="5">
    <source>
        <dbReference type="ARBA" id="ARBA00023209"/>
    </source>
</evidence>
<feature type="binding site" evidence="7">
    <location>
        <position position="196"/>
    </location>
    <ligand>
        <name>sn-glycerol 3-phosphate</name>
        <dbReference type="ChEBI" id="CHEBI:57597"/>
    </ligand>
</feature>
<evidence type="ECO:0000259" key="14">
    <source>
        <dbReference type="Pfam" id="PF07479"/>
    </source>
</evidence>
<evidence type="ECO:0000256" key="12">
    <source>
        <dbReference type="RuleBase" id="RU000439"/>
    </source>
</evidence>
<evidence type="ECO:0000256" key="9">
    <source>
        <dbReference type="PIRSR" id="PIRSR000114-2"/>
    </source>
</evidence>
<dbReference type="InterPro" id="IPR013328">
    <property type="entry name" value="6PGD_dom2"/>
</dbReference>
<dbReference type="HAMAP" id="MF_00394">
    <property type="entry name" value="NAD_Glyc3P_dehydrog"/>
    <property type="match status" value="1"/>
</dbReference>
<evidence type="ECO:0000256" key="10">
    <source>
        <dbReference type="PIRSR" id="PIRSR000114-3"/>
    </source>
</evidence>
<comment type="pathway">
    <text evidence="7">Membrane lipid metabolism; glycerophospholipid metabolism.</text>
</comment>
<dbReference type="GO" id="GO:0005829">
    <property type="term" value="C:cytosol"/>
    <property type="evidence" value="ECO:0007669"/>
    <property type="project" value="TreeGrafter"/>
</dbReference>
<feature type="binding site" evidence="9">
    <location>
        <position position="111"/>
    </location>
    <ligand>
        <name>substrate</name>
    </ligand>
</feature>
<keyword evidence="3 7" id="KW-0560">Oxidoreductase</keyword>
<dbReference type="PANTHER" id="PTHR11728">
    <property type="entry name" value="GLYCEROL-3-PHOSPHATE DEHYDROGENASE"/>
    <property type="match status" value="1"/>
</dbReference>
<feature type="binding site" evidence="10">
    <location>
        <position position="88"/>
    </location>
    <ligand>
        <name>NAD(+)</name>
        <dbReference type="ChEBI" id="CHEBI:57540"/>
    </ligand>
</feature>
<dbReference type="InterPro" id="IPR008927">
    <property type="entry name" value="6-PGluconate_DH-like_C_sf"/>
</dbReference>
<comment type="function">
    <text evidence="7">Catalyzes the reduction of the glycolytic intermediate dihydroxyacetone phosphate (DHAP) to sn-glycerol 3-phosphate (G3P), the key precursor for phospholipid synthesis.</text>
</comment>
<keyword evidence="5 7" id="KW-0594">Phospholipid biosynthesis</keyword>
<feature type="binding site" evidence="7">
    <location>
        <position position="15"/>
    </location>
    <ligand>
        <name>NADPH</name>
        <dbReference type="ChEBI" id="CHEBI:57783"/>
    </ligand>
</feature>
<keyword evidence="7" id="KW-0963">Cytoplasm</keyword>
<dbReference type="EC" id="1.1.1.94" evidence="7"/>
<feature type="binding site" evidence="7">
    <location>
        <position position="262"/>
    </location>
    <ligand>
        <name>sn-glycerol 3-phosphate</name>
        <dbReference type="ChEBI" id="CHEBI:57597"/>
    </ligand>
</feature>
<feature type="binding site" evidence="10">
    <location>
        <begin position="11"/>
        <end position="16"/>
    </location>
    <ligand>
        <name>NAD(+)</name>
        <dbReference type="ChEBI" id="CHEBI:57540"/>
    </ligand>
</feature>
<dbReference type="Proteomes" id="UP000229342">
    <property type="component" value="Unassembled WGS sequence"/>
</dbReference>
<dbReference type="GO" id="GO:0141153">
    <property type="term" value="F:glycerol-3-phosphate dehydrogenase (NADP+) activity"/>
    <property type="evidence" value="ECO:0007669"/>
    <property type="project" value="RHEA"/>
</dbReference>
<evidence type="ECO:0000256" key="2">
    <source>
        <dbReference type="ARBA" id="ARBA00022516"/>
    </source>
</evidence>
<dbReference type="SUPFAM" id="SSF51735">
    <property type="entry name" value="NAD(P)-binding Rossmann-fold domains"/>
    <property type="match status" value="1"/>
</dbReference>
<dbReference type="GO" id="GO:0141152">
    <property type="term" value="F:glycerol-3-phosphate dehydrogenase (NAD+) activity"/>
    <property type="evidence" value="ECO:0007669"/>
    <property type="project" value="RHEA"/>
</dbReference>
<comment type="caution">
    <text evidence="7">Lacks conserved residue(s) required for the propagation of feature annotation.</text>
</comment>
<feature type="binding site" evidence="7">
    <location>
        <position position="111"/>
    </location>
    <ligand>
        <name>NADPH</name>
        <dbReference type="ChEBI" id="CHEBI:57783"/>
    </ligand>
</feature>
<dbReference type="GO" id="GO:0046167">
    <property type="term" value="P:glycerol-3-phosphate biosynthetic process"/>
    <property type="evidence" value="ECO:0007669"/>
    <property type="project" value="UniProtKB-UniRule"/>
</dbReference>
<dbReference type="PROSITE" id="PS00957">
    <property type="entry name" value="NAD_G3PDH"/>
    <property type="match status" value="1"/>
</dbReference>
<feature type="binding site" evidence="7">
    <location>
        <position position="261"/>
    </location>
    <ligand>
        <name>NADPH</name>
        <dbReference type="ChEBI" id="CHEBI:57783"/>
    </ligand>
</feature>
<feature type="domain" description="Glycerol-3-phosphate dehydrogenase NAD-dependent C-terminal" evidence="14">
    <location>
        <begin position="185"/>
        <end position="329"/>
    </location>
</feature>
<evidence type="ECO:0000313" key="16">
    <source>
        <dbReference type="Proteomes" id="UP000229342"/>
    </source>
</evidence>
<accession>A0A2H0KB74</accession>
<comment type="subcellular location">
    <subcellularLocation>
        <location evidence="7">Cytoplasm</location>
    </subcellularLocation>
</comment>
<dbReference type="EMBL" id="PCVG01000046">
    <property type="protein sequence ID" value="PIQ68500.1"/>
    <property type="molecule type" value="Genomic_DNA"/>
</dbReference>
<name>A0A2H0KB74_9BACT</name>
<comment type="catalytic activity">
    <reaction evidence="7">
        <text>sn-glycerol 3-phosphate + NAD(+) = dihydroxyacetone phosphate + NADH + H(+)</text>
        <dbReference type="Rhea" id="RHEA:11092"/>
        <dbReference type="ChEBI" id="CHEBI:15378"/>
        <dbReference type="ChEBI" id="CHEBI:57540"/>
        <dbReference type="ChEBI" id="CHEBI:57597"/>
        <dbReference type="ChEBI" id="CHEBI:57642"/>
        <dbReference type="ChEBI" id="CHEBI:57945"/>
        <dbReference type="EC" id="1.1.1.94"/>
    </reaction>
</comment>
<comment type="similarity">
    <text evidence="1 7 11">Belongs to the NAD-dependent glycerol-3-phosphate dehydrogenase family.</text>
</comment>
<feature type="binding site" evidence="7">
    <location>
        <position position="111"/>
    </location>
    <ligand>
        <name>sn-glycerol 3-phosphate</name>
        <dbReference type="ChEBI" id="CHEBI:57597"/>
    </ligand>
</feature>
<evidence type="ECO:0000256" key="6">
    <source>
        <dbReference type="ARBA" id="ARBA00023264"/>
    </source>
</evidence>
<proteinExistence type="inferred from homology"/>
<feature type="binding site" evidence="7">
    <location>
        <position position="141"/>
    </location>
    <ligand>
        <name>sn-glycerol 3-phosphate</name>
        <dbReference type="ChEBI" id="CHEBI:57597"/>
    </ligand>
</feature>
<evidence type="ECO:0000313" key="15">
    <source>
        <dbReference type="EMBL" id="PIQ68500.1"/>
    </source>
</evidence>
<keyword evidence="7 10" id="KW-0520">NAD</keyword>
<gene>
    <name evidence="7" type="primary">gpsA</name>
    <name evidence="15" type="ORF">COV91_03745</name>
</gene>
<dbReference type="SUPFAM" id="SSF48179">
    <property type="entry name" value="6-phosphogluconate dehydrogenase C-terminal domain-like"/>
    <property type="match status" value="1"/>
</dbReference>
<dbReference type="InterPro" id="IPR011128">
    <property type="entry name" value="G3P_DH_NAD-dep_N"/>
</dbReference>
<dbReference type="GO" id="GO:0051287">
    <property type="term" value="F:NAD binding"/>
    <property type="evidence" value="ECO:0007669"/>
    <property type="project" value="InterPro"/>
</dbReference>
<feature type="domain" description="Glycerol-3-phosphate dehydrogenase NAD-dependent N-terminal" evidence="13">
    <location>
        <begin position="6"/>
        <end position="164"/>
    </location>
</feature>
<feature type="binding site" evidence="7">
    <location>
        <position position="251"/>
    </location>
    <ligand>
        <name>sn-glycerol 3-phosphate</name>
        <dbReference type="ChEBI" id="CHEBI:57597"/>
    </ligand>
</feature>
<evidence type="ECO:0000256" key="11">
    <source>
        <dbReference type="RuleBase" id="RU000437"/>
    </source>
</evidence>
<dbReference type="GO" id="GO:0005975">
    <property type="term" value="P:carbohydrate metabolic process"/>
    <property type="evidence" value="ECO:0007669"/>
    <property type="project" value="InterPro"/>
</dbReference>
<feature type="binding site" evidence="10">
    <location>
        <position position="287"/>
    </location>
    <ligand>
        <name>NAD(+)</name>
        <dbReference type="ChEBI" id="CHEBI:57540"/>
    </ligand>
</feature>
<dbReference type="GO" id="GO:0006650">
    <property type="term" value="P:glycerophospholipid metabolic process"/>
    <property type="evidence" value="ECO:0007669"/>
    <property type="project" value="UniProtKB-UniRule"/>
</dbReference>
<evidence type="ECO:0000256" key="1">
    <source>
        <dbReference type="ARBA" id="ARBA00011009"/>
    </source>
</evidence>
<comment type="caution">
    <text evidence="15">The sequence shown here is derived from an EMBL/GenBank/DDBJ whole genome shotgun (WGS) entry which is preliminary data.</text>
</comment>
<evidence type="ECO:0000259" key="13">
    <source>
        <dbReference type="Pfam" id="PF01210"/>
    </source>
</evidence>
<feature type="active site" description="Proton acceptor" evidence="7 8">
    <location>
        <position position="196"/>
    </location>
</feature>
<keyword evidence="2 7" id="KW-0444">Lipid biosynthesis</keyword>
<evidence type="ECO:0000256" key="7">
    <source>
        <dbReference type="HAMAP-Rule" id="MF_00394"/>
    </source>
</evidence>
<dbReference type="NCBIfam" id="NF000942">
    <property type="entry name" value="PRK00094.1-4"/>
    <property type="match status" value="1"/>
</dbReference>
<dbReference type="UniPathway" id="UPA00940"/>
<comment type="catalytic activity">
    <reaction evidence="7 12">
        <text>sn-glycerol 3-phosphate + NADP(+) = dihydroxyacetone phosphate + NADPH + H(+)</text>
        <dbReference type="Rhea" id="RHEA:11096"/>
        <dbReference type="ChEBI" id="CHEBI:15378"/>
        <dbReference type="ChEBI" id="CHEBI:57597"/>
        <dbReference type="ChEBI" id="CHEBI:57642"/>
        <dbReference type="ChEBI" id="CHEBI:57783"/>
        <dbReference type="ChEBI" id="CHEBI:58349"/>
        <dbReference type="EC" id="1.1.1.94"/>
    </reaction>
</comment>
<sequence length="336" mass="36846">MCNMKKISIIGAGAFGFALAKIIGDKHSKKEIFIFDVVKEYIESIKTTGQHPVFHPDTKLADHIVATHSLAEAVDNACLIIMAVPSKFLRQSVRAIKPHLTKETIFLNLAKGLEAGSNKIMSKVINEELKGLKFQTASLSGGMIAREVTLQNPLCAEVACPDIKVAEKIIKIIENNRLRLEATTDLTGVELAGAFKNVIAIGAGIFDGLGYGESSKSAFVSHTAKEMRRLAVALRAKRKTFGPGSQAWFGDLMTTCFGKSRNRELGELIGRGLAVDKALKKMAGEKKSVEGYLTAQAVYNLSQKHQVKAPLAELIYKILYQKMPPKKFIDGFIKRW</sequence>
<feature type="binding site" evidence="7">
    <location>
        <position position="260"/>
    </location>
    <ligand>
        <name>sn-glycerol 3-phosphate</name>
        <dbReference type="ChEBI" id="CHEBI:57597"/>
    </ligand>
</feature>
<evidence type="ECO:0000256" key="8">
    <source>
        <dbReference type="PIRSR" id="PIRSR000114-1"/>
    </source>
</evidence>
<dbReference type="GO" id="GO:0008654">
    <property type="term" value="P:phospholipid biosynthetic process"/>
    <property type="evidence" value="ECO:0007669"/>
    <property type="project" value="UniProtKB-KW"/>
</dbReference>
<dbReference type="InterPro" id="IPR006109">
    <property type="entry name" value="G3P_DH_NAD-dep_C"/>
</dbReference>
<dbReference type="NCBIfam" id="NF000940">
    <property type="entry name" value="PRK00094.1-2"/>
    <property type="match status" value="1"/>
</dbReference>
<keyword evidence="7" id="KW-0547">Nucleotide-binding</keyword>
<feature type="binding site" evidence="7">
    <location>
        <position position="290"/>
    </location>
    <ligand>
        <name>NADPH</name>
        <dbReference type="ChEBI" id="CHEBI:57783"/>
    </ligand>
</feature>
<feature type="binding site" evidence="9">
    <location>
        <begin position="261"/>
        <end position="262"/>
    </location>
    <ligand>
        <name>substrate</name>
    </ligand>
</feature>
<dbReference type="Pfam" id="PF07479">
    <property type="entry name" value="NAD_Gly3P_dh_C"/>
    <property type="match status" value="1"/>
</dbReference>
<keyword evidence="4 7" id="KW-0443">Lipid metabolism</keyword>